<dbReference type="EMBL" id="VUAZ01000003">
    <property type="protein sequence ID" value="MPR00748.1"/>
    <property type="molecule type" value="Genomic_DNA"/>
</dbReference>
<dbReference type="Proteomes" id="UP000326112">
    <property type="component" value="Unassembled WGS sequence"/>
</dbReference>
<dbReference type="InterPro" id="IPR002821">
    <property type="entry name" value="Hydantoinase_A"/>
</dbReference>
<evidence type="ECO:0000259" key="1">
    <source>
        <dbReference type="Pfam" id="PF01968"/>
    </source>
</evidence>
<gene>
    <name evidence="3" type="ORF">F0169_00885</name>
</gene>
<comment type="caution">
    <text evidence="3">The sequence shown here is derived from an EMBL/GenBank/DDBJ whole genome shotgun (WGS) entry which is preliminary data.</text>
</comment>
<dbReference type="InterPro" id="IPR043129">
    <property type="entry name" value="ATPase_NBD"/>
</dbReference>
<dbReference type="Pfam" id="PF05378">
    <property type="entry name" value="Hydant_A_N"/>
    <property type="match status" value="1"/>
</dbReference>
<sequence length="517" mass="54000">MSYRMGIDVGGTNTDAVLLDETGQVIAQTKEPTTADVMSGIEAAIATLLGASGVSREAITQAMLGTTQCTNAIVERKALNTVAHLRLGAPATLAIPPMEGVPDDLRALLGQHLFMLEGGVEYDGSCLCALNEQQIRRHLRDVRGQVDAISVCGVFSPVSAHQELQVAHWVKEELGDIPVSLSHAIGSIGLLERENASILNAALFRTARTTAAAFVEALKRHQVNAKVYFGQNDGTLMTLEHALAYPILTIASGPTNSIRGASYLAGLEHALIIDVGGTTTDVGMLTDGFPRESLIAAQIGGVRTNFRMPDIASIGLGGGTVVHRVGEGGFQIGPDSVGYRLTREALVFGGQTLTITDIAVAKGLADIGDRRRVSDLSAVLVEQVYERYVAMVEAVIDRMKTSSAPLPVVLVGGGAIILPTHLEGASQIIRPENFGVANAIGVAIAQASGEVELIVSLEHKSLNAGIDEAVNQAIARAICAGAIADSVTVVDLDTMPLAYMPGNAVRIRAKAAGSLGA</sequence>
<reference evidence="3 4" key="1">
    <citation type="journal article" date="2020" name="Int. J. Syst. Evol. Microbiol.">
        <title>Pseudomonas kitaguniensis sp. nov., a pathogen causing bacterial rot of Welsh onion in Japan.</title>
        <authorList>
            <person name="Sawada H."/>
            <person name="Fujikawa T."/>
            <person name="Nishiwaki Y."/>
            <person name="Horita H."/>
        </authorList>
    </citation>
    <scope>NUCLEOTIDE SEQUENCE [LARGE SCALE GENOMIC DNA]</scope>
    <source>
        <strain evidence="3 4">MAFF 212408</strain>
    </source>
</reference>
<feature type="domain" description="Hydantoinase A/oxoprolinase" evidence="1">
    <location>
        <begin position="193"/>
        <end position="362"/>
    </location>
</feature>
<evidence type="ECO:0000313" key="4">
    <source>
        <dbReference type="Proteomes" id="UP000326112"/>
    </source>
</evidence>
<accession>A0A5N7KFB0</accession>
<proteinExistence type="predicted"/>
<feature type="domain" description="Hydantoinase/oxoprolinase N-terminal" evidence="2">
    <location>
        <begin position="4"/>
        <end position="173"/>
    </location>
</feature>
<dbReference type="Pfam" id="PF01968">
    <property type="entry name" value="Hydantoinase_A"/>
    <property type="match status" value="1"/>
</dbReference>
<keyword evidence="4" id="KW-1185">Reference proteome</keyword>
<dbReference type="PANTHER" id="PTHR11365">
    <property type="entry name" value="5-OXOPROLINASE RELATED"/>
    <property type="match status" value="1"/>
</dbReference>
<reference evidence="3 4" key="2">
    <citation type="journal article" date="2023" name="Plant Pathol.">
        <title>Dismantling and reorganizing Pseudomonas marginalis sensu#lato.</title>
        <authorList>
            <person name="Sawada H."/>
            <person name="Fujikawa T."/>
            <person name="Satou M."/>
        </authorList>
    </citation>
    <scope>NUCLEOTIDE SEQUENCE [LARGE SCALE GENOMIC DNA]</scope>
    <source>
        <strain evidence="3 4">MAFF 212408</strain>
    </source>
</reference>
<name>A0A5N7KFB0_9PSED</name>
<dbReference type="InterPro" id="IPR008040">
    <property type="entry name" value="Hydant_A_N"/>
</dbReference>
<dbReference type="Gene3D" id="3.30.420.40">
    <property type="match status" value="1"/>
</dbReference>
<dbReference type="RefSeq" id="WP_152745164.1">
    <property type="nucleotide sequence ID" value="NZ_VUAZ01000003.1"/>
</dbReference>
<dbReference type="InterPro" id="IPR045079">
    <property type="entry name" value="Oxoprolinase-like"/>
</dbReference>
<evidence type="ECO:0000313" key="3">
    <source>
        <dbReference type="EMBL" id="MPR00748.1"/>
    </source>
</evidence>
<protein>
    <submittedName>
        <fullName evidence="3">Hydantoinase/oxoprolinase family protein</fullName>
    </submittedName>
</protein>
<dbReference type="PANTHER" id="PTHR11365:SF10">
    <property type="entry name" value="HYDANTOINASE_OXOPROLINASE"/>
    <property type="match status" value="1"/>
</dbReference>
<dbReference type="SUPFAM" id="SSF53067">
    <property type="entry name" value="Actin-like ATPase domain"/>
    <property type="match status" value="2"/>
</dbReference>
<evidence type="ECO:0000259" key="2">
    <source>
        <dbReference type="Pfam" id="PF05378"/>
    </source>
</evidence>
<organism evidence="3 4">
    <name type="scientific">Pseudomonas kitaguniensis</name>
    <dbReference type="NCBI Taxonomy" id="2607908"/>
    <lineage>
        <taxon>Bacteria</taxon>
        <taxon>Pseudomonadati</taxon>
        <taxon>Pseudomonadota</taxon>
        <taxon>Gammaproteobacteria</taxon>
        <taxon>Pseudomonadales</taxon>
        <taxon>Pseudomonadaceae</taxon>
        <taxon>Pseudomonas</taxon>
    </lineage>
</organism>